<dbReference type="GO" id="GO:0006508">
    <property type="term" value="P:proteolysis"/>
    <property type="evidence" value="ECO:0007669"/>
    <property type="project" value="UniProtKB-KW"/>
</dbReference>
<feature type="binding site" evidence="1">
    <location>
        <position position="345"/>
    </location>
    <ligand>
        <name>Ca(2+)</name>
        <dbReference type="ChEBI" id="CHEBI:29108"/>
    </ligand>
</feature>
<feature type="binding site" evidence="1">
    <location>
        <position position="346"/>
    </location>
    <ligand>
        <name>Ca(2+)</name>
        <dbReference type="ChEBI" id="CHEBI:29108"/>
    </ligand>
</feature>
<comment type="caution">
    <text evidence="4">The sequence shown here is derived from an EMBL/GenBank/DDBJ whole genome shotgun (WGS) entry which is preliminary data.</text>
</comment>
<keyword evidence="1" id="KW-0720">Serine protease</keyword>
<gene>
    <name evidence="4" type="ORF">COCSUDRAFT_58196</name>
</gene>
<evidence type="ECO:0000259" key="3">
    <source>
        <dbReference type="PROSITE" id="PS51695"/>
    </source>
</evidence>
<sequence length="392" mass="41605">MSPLSLPLHSLEPAKPAPGPTRIKEPNAEVLQTPYTAAQLALRYGFPVLTEPSKFWVAIIELSTPMGTGYSPKDVTKYCKQLGIKEPPTESIDILPATNKFTGNKPGSADGEYALDIQVVAGATLGNVGLLLINAPNRGGFQKSLKKLLTYKLPDGGQLSAVSYSWGLDERNNDPADMKACDSLMEQLLEKHITTFTASGDDGSRDDPDGNSGQLLNVDYPSSSPYAFGCGGTTITPEDFDTEIAWTYGGGGISQVYDAPPWQAPIVANEIPKSNGKRCVPDGAMDADPNSGYTIILNGRQYIFGGTSAVAPMWAAWKAATDAVAGENLKFSAEAAYALKGKMTDITEGTNGAYKAKIGCDLCTGIGVPNEAFTKAWLAENGVTYSPKKSKE</sequence>
<keyword evidence="1" id="KW-0106">Calcium</keyword>
<feature type="compositionally biased region" description="Low complexity" evidence="2">
    <location>
        <begin position="1"/>
        <end position="13"/>
    </location>
</feature>
<proteinExistence type="predicted"/>
<evidence type="ECO:0000256" key="2">
    <source>
        <dbReference type="SAM" id="MobiDB-lite"/>
    </source>
</evidence>
<comment type="cofactor">
    <cofactor evidence="1">
        <name>Ca(2+)</name>
        <dbReference type="ChEBI" id="CHEBI:29108"/>
    </cofactor>
    <text evidence="1">Binds 1 Ca(2+) ion per subunit.</text>
</comment>
<dbReference type="GeneID" id="17037934"/>
<dbReference type="STRING" id="574566.I0YNJ1"/>
<dbReference type="KEGG" id="csl:COCSUDRAFT_58196"/>
<dbReference type="AlphaFoldDB" id="I0YNJ1"/>
<dbReference type="PANTHER" id="PTHR14218">
    <property type="entry name" value="PROTEASE S8 TRIPEPTIDYL PEPTIDASE I CLN2"/>
    <property type="match status" value="1"/>
</dbReference>
<feature type="binding site" evidence="1">
    <location>
        <position position="361"/>
    </location>
    <ligand>
        <name>Ca(2+)</name>
        <dbReference type="ChEBI" id="CHEBI:29108"/>
    </ligand>
</feature>
<dbReference type="SUPFAM" id="SSF52743">
    <property type="entry name" value="Subtilisin-like"/>
    <property type="match status" value="1"/>
</dbReference>
<feature type="region of interest" description="Disordered" evidence="2">
    <location>
        <begin position="197"/>
        <end position="216"/>
    </location>
</feature>
<keyword evidence="1" id="KW-0645">Protease</keyword>
<dbReference type="PROSITE" id="PS51695">
    <property type="entry name" value="SEDOLISIN"/>
    <property type="match status" value="1"/>
</dbReference>
<feature type="domain" description="Peptidase S53" evidence="3">
    <location>
        <begin position="31"/>
        <end position="381"/>
    </location>
</feature>
<dbReference type="OrthoDB" id="409122at2759"/>
<keyword evidence="1" id="KW-0378">Hydrolase</keyword>
<dbReference type="CDD" id="cd04056">
    <property type="entry name" value="Peptidases_S53"/>
    <property type="match status" value="1"/>
</dbReference>
<evidence type="ECO:0000313" key="4">
    <source>
        <dbReference type="EMBL" id="EIE19960.1"/>
    </source>
</evidence>
<dbReference type="RefSeq" id="XP_005644504.1">
    <property type="nucleotide sequence ID" value="XM_005644447.1"/>
</dbReference>
<evidence type="ECO:0000256" key="1">
    <source>
        <dbReference type="PROSITE-ProRule" id="PRU01032"/>
    </source>
</evidence>
<feature type="active site" description="Charge relay system" evidence="1">
    <location>
        <position position="112"/>
    </location>
</feature>
<feature type="active site" description="Charge relay system" evidence="1">
    <location>
        <position position="116"/>
    </location>
</feature>
<name>I0YNJ1_COCSC</name>
<dbReference type="EMBL" id="AGSI01000017">
    <property type="protein sequence ID" value="EIE19960.1"/>
    <property type="molecule type" value="Genomic_DNA"/>
</dbReference>
<feature type="binding site" evidence="1">
    <location>
        <position position="359"/>
    </location>
    <ligand>
        <name>Ca(2+)</name>
        <dbReference type="ChEBI" id="CHEBI:29108"/>
    </ligand>
</feature>
<organism evidence="4 5">
    <name type="scientific">Coccomyxa subellipsoidea (strain C-169)</name>
    <name type="common">Green microalga</name>
    <dbReference type="NCBI Taxonomy" id="574566"/>
    <lineage>
        <taxon>Eukaryota</taxon>
        <taxon>Viridiplantae</taxon>
        <taxon>Chlorophyta</taxon>
        <taxon>core chlorophytes</taxon>
        <taxon>Trebouxiophyceae</taxon>
        <taxon>Trebouxiophyceae incertae sedis</taxon>
        <taxon>Coccomyxaceae</taxon>
        <taxon>Coccomyxa</taxon>
        <taxon>Coccomyxa subellipsoidea</taxon>
    </lineage>
</organism>
<accession>I0YNJ1</accession>
<dbReference type="InterPro" id="IPR036852">
    <property type="entry name" value="Peptidase_S8/S53_dom_sf"/>
</dbReference>
<dbReference type="InterPro" id="IPR030400">
    <property type="entry name" value="Sedolisin_dom"/>
</dbReference>
<feature type="region of interest" description="Disordered" evidence="2">
    <location>
        <begin position="1"/>
        <end position="24"/>
    </location>
</feature>
<protein>
    <submittedName>
        <fullName evidence="4">Subtilisin-like protein</fullName>
    </submittedName>
</protein>
<keyword evidence="5" id="KW-1185">Reference proteome</keyword>
<dbReference type="InterPro" id="IPR050819">
    <property type="entry name" value="Tripeptidyl-peptidase_I"/>
</dbReference>
<evidence type="ECO:0000313" key="5">
    <source>
        <dbReference type="Proteomes" id="UP000007264"/>
    </source>
</evidence>
<feature type="active site" description="Charge relay system" evidence="1">
    <location>
        <position position="308"/>
    </location>
</feature>
<dbReference type="GO" id="GO:0046872">
    <property type="term" value="F:metal ion binding"/>
    <property type="evidence" value="ECO:0007669"/>
    <property type="project" value="UniProtKB-UniRule"/>
</dbReference>
<reference evidence="4 5" key="1">
    <citation type="journal article" date="2012" name="Genome Biol.">
        <title>The genome of the polar eukaryotic microalga coccomyxa subellipsoidea reveals traits of cold adaptation.</title>
        <authorList>
            <person name="Blanc G."/>
            <person name="Agarkova I."/>
            <person name="Grimwood J."/>
            <person name="Kuo A."/>
            <person name="Brueggeman A."/>
            <person name="Dunigan D."/>
            <person name="Gurnon J."/>
            <person name="Ladunga I."/>
            <person name="Lindquist E."/>
            <person name="Lucas S."/>
            <person name="Pangilinan J."/>
            <person name="Proschold T."/>
            <person name="Salamov A."/>
            <person name="Schmutz J."/>
            <person name="Weeks D."/>
            <person name="Yamada T."/>
            <person name="Claverie J.M."/>
            <person name="Grigoriev I."/>
            <person name="Van Etten J."/>
            <person name="Lomsadze A."/>
            <person name="Borodovsky M."/>
        </authorList>
    </citation>
    <scope>NUCLEOTIDE SEQUENCE [LARGE SCALE GENOMIC DNA]</scope>
    <source>
        <strain evidence="4 5">C-169</strain>
    </source>
</reference>
<dbReference type="PANTHER" id="PTHR14218:SF15">
    <property type="entry name" value="TRIPEPTIDYL-PEPTIDASE 1"/>
    <property type="match status" value="1"/>
</dbReference>
<dbReference type="Proteomes" id="UP000007264">
    <property type="component" value="Unassembled WGS sequence"/>
</dbReference>
<dbReference type="GO" id="GO:0004252">
    <property type="term" value="F:serine-type endopeptidase activity"/>
    <property type="evidence" value="ECO:0007669"/>
    <property type="project" value="UniProtKB-UniRule"/>
</dbReference>
<dbReference type="Gene3D" id="3.40.50.200">
    <property type="entry name" value="Peptidase S8/S53 domain"/>
    <property type="match status" value="1"/>
</dbReference>
<dbReference type="GO" id="GO:0008240">
    <property type="term" value="F:tripeptidyl-peptidase activity"/>
    <property type="evidence" value="ECO:0007669"/>
    <property type="project" value="TreeGrafter"/>
</dbReference>
<keyword evidence="1" id="KW-0479">Metal-binding</keyword>